<name>A0A2W4VVW2_9CYAN</name>
<comment type="caution">
    <text evidence="2">The sequence shown here is derived from an EMBL/GenBank/DDBJ whole genome shotgun (WGS) entry which is preliminary data.</text>
</comment>
<reference evidence="3" key="1">
    <citation type="submission" date="2018-04" db="EMBL/GenBank/DDBJ databases">
        <authorList>
            <person name="Cornet L."/>
        </authorList>
    </citation>
    <scope>NUCLEOTIDE SEQUENCE [LARGE SCALE GENOMIC DNA]</scope>
</reference>
<proteinExistence type="predicted"/>
<protein>
    <submittedName>
        <fullName evidence="2">Uncharacterized protein</fullName>
    </submittedName>
</protein>
<evidence type="ECO:0000313" key="2">
    <source>
        <dbReference type="EMBL" id="PZO36110.1"/>
    </source>
</evidence>
<dbReference type="EMBL" id="QBMN01000150">
    <property type="protein sequence ID" value="PZO36110.1"/>
    <property type="molecule type" value="Genomic_DNA"/>
</dbReference>
<dbReference type="AlphaFoldDB" id="A0A2W4VVW2"/>
<dbReference type="Proteomes" id="UP000249081">
    <property type="component" value="Unassembled WGS sequence"/>
</dbReference>
<sequence length="99" mass="10936">MAPRKTTAKSTGKTSDSPPSAMSTGGGLKVQVFYMAARSNNPNAPLKDALWFATYPIVPRTGDCVFRDGVYYLVERVFLYENLAAGWCADVEVSFYSRR</sequence>
<feature type="region of interest" description="Disordered" evidence="1">
    <location>
        <begin position="1"/>
        <end position="25"/>
    </location>
</feature>
<reference evidence="2 3" key="2">
    <citation type="submission" date="2018-06" db="EMBL/GenBank/DDBJ databases">
        <title>Metagenomic assembly of (sub)arctic Cyanobacteria and their associated microbiome from non-axenic cultures.</title>
        <authorList>
            <person name="Baurain D."/>
        </authorList>
    </citation>
    <scope>NUCLEOTIDE SEQUENCE [LARGE SCALE GENOMIC DNA]</scope>
    <source>
        <strain evidence="2">ULC041bin1</strain>
    </source>
</reference>
<evidence type="ECO:0000313" key="3">
    <source>
        <dbReference type="Proteomes" id="UP000249081"/>
    </source>
</evidence>
<feature type="compositionally biased region" description="Polar residues" evidence="1">
    <location>
        <begin position="8"/>
        <end position="23"/>
    </location>
</feature>
<evidence type="ECO:0000256" key="1">
    <source>
        <dbReference type="SAM" id="MobiDB-lite"/>
    </source>
</evidence>
<accession>A0A2W4VVW2</accession>
<gene>
    <name evidence="2" type="ORF">DCF17_17710</name>
</gene>
<organism evidence="2 3">
    <name type="scientific">Shackletoniella antarctica</name>
    <dbReference type="NCBI Taxonomy" id="268115"/>
    <lineage>
        <taxon>Bacteria</taxon>
        <taxon>Bacillati</taxon>
        <taxon>Cyanobacteriota</taxon>
        <taxon>Cyanophyceae</taxon>
        <taxon>Oculatellales</taxon>
        <taxon>Oculatellaceae</taxon>
        <taxon>Shackletoniella</taxon>
    </lineage>
</organism>